<accession>A0A455SAZ9</accession>
<gene>
    <name evidence="6" type="ORF">KTC_03980</name>
</gene>
<keyword evidence="3" id="KW-0010">Activator</keyword>
<feature type="domain" description="HTH araC/xylS-type" evidence="5">
    <location>
        <begin position="177"/>
        <end position="274"/>
    </location>
</feature>
<dbReference type="InterPro" id="IPR009057">
    <property type="entry name" value="Homeodomain-like_sf"/>
</dbReference>
<dbReference type="Pfam" id="PF02311">
    <property type="entry name" value="AraC_binding"/>
    <property type="match status" value="1"/>
</dbReference>
<keyword evidence="2" id="KW-0238">DNA-binding</keyword>
<dbReference type="PROSITE" id="PS01124">
    <property type="entry name" value="HTH_ARAC_FAMILY_2"/>
    <property type="match status" value="1"/>
</dbReference>
<dbReference type="InterPro" id="IPR050204">
    <property type="entry name" value="AraC_XylS_family_regulators"/>
</dbReference>
<organism evidence="6">
    <name type="scientific">Thermosporothrix sp. COM3</name>
    <dbReference type="NCBI Taxonomy" id="2490863"/>
    <lineage>
        <taxon>Bacteria</taxon>
        <taxon>Bacillati</taxon>
        <taxon>Chloroflexota</taxon>
        <taxon>Ktedonobacteria</taxon>
        <taxon>Ktedonobacterales</taxon>
        <taxon>Thermosporotrichaceae</taxon>
        <taxon>Thermosporothrix</taxon>
    </lineage>
</organism>
<dbReference type="SUPFAM" id="SSF46689">
    <property type="entry name" value="Homeodomain-like"/>
    <property type="match status" value="2"/>
</dbReference>
<dbReference type="InterPro" id="IPR018060">
    <property type="entry name" value="HTH_AraC"/>
</dbReference>
<dbReference type="AlphaFoldDB" id="A0A455SAZ9"/>
<dbReference type="InterPro" id="IPR037923">
    <property type="entry name" value="HTH-like"/>
</dbReference>
<dbReference type="PROSITE" id="PS00041">
    <property type="entry name" value="HTH_ARAC_FAMILY_1"/>
    <property type="match status" value="1"/>
</dbReference>
<dbReference type="Gene3D" id="1.10.10.60">
    <property type="entry name" value="Homeodomain-like"/>
    <property type="match status" value="1"/>
</dbReference>
<dbReference type="GO" id="GO:0003700">
    <property type="term" value="F:DNA-binding transcription factor activity"/>
    <property type="evidence" value="ECO:0007669"/>
    <property type="project" value="InterPro"/>
</dbReference>
<evidence type="ECO:0000256" key="2">
    <source>
        <dbReference type="ARBA" id="ARBA00023125"/>
    </source>
</evidence>
<reference evidence="6" key="1">
    <citation type="submission" date="2018-12" db="EMBL/GenBank/DDBJ databases">
        <title>Novel natural products biosynthetic potential of the class Ktedonobacteria.</title>
        <authorList>
            <person name="Zheng Y."/>
            <person name="Saitou A."/>
            <person name="Wang C.M."/>
            <person name="Toyoda A."/>
            <person name="Minakuchi Y."/>
            <person name="Sekiguchi Y."/>
            <person name="Ueda K."/>
            <person name="Takano H."/>
            <person name="Sakai Y."/>
            <person name="Yokota A."/>
            <person name="Yabe S."/>
        </authorList>
    </citation>
    <scope>NUCLEOTIDE SEQUENCE</scope>
    <source>
        <strain evidence="6">COM3</strain>
    </source>
</reference>
<sequence>MCYFCIVVENLNMVYTTYLLKGLPVLDGMGYIRGDTLHPDRVLDFWVLGLITRGKMHLQIDREYALLTTGNYYLLPPHVRHRGTEPADFDVIYLHFTIQGEQLTTPPKPDQLALPVFGHVPTELNYPALYAFLKKAADFRMLSPEQLSIQVAAILSQLSIVQQYAESAADPARTLAYGVMDYLRKHFSLNTCSSDLPTALGYSYGHLARLFRKQFGISIHQHLLQLRIDAATEQLLMGRSIKETARLVGFQDYHYFLKAFKKRKGVSPGELQQRSQTLAERE</sequence>
<protein>
    <submittedName>
        <fullName evidence="6">AraC family transcriptional regulator</fullName>
    </submittedName>
</protein>
<evidence type="ECO:0000313" key="6">
    <source>
        <dbReference type="EMBL" id="BBH85647.1"/>
    </source>
</evidence>
<dbReference type="PANTHER" id="PTHR46796">
    <property type="entry name" value="HTH-TYPE TRANSCRIPTIONAL ACTIVATOR RHAS-RELATED"/>
    <property type="match status" value="1"/>
</dbReference>
<evidence type="ECO:0000259" key="5">
    <source>
        <dbReference type="PROSITE" id="PS01124"/>
    </source>
</evidence>
<proteinExistence type="predicted"/>
<name>A0A455SAZ9_9CHLR</name>
<dbReference type="SUPFAM" id="SSF51215">
    <property type="entry name" value="Regulatory protein AraC"/>
    <property type="match status" value="1"/>
</dbReference>
<dbReference type="InterPro" id="IPR003313">
    <property type="entry name" value="AraC-bd"/>
</dbReference>
<evidence type="ECO:0000256" key="3">
    <source>
        <dbReference type="ARBA" id="ARBA00023159"/>
    </source>
</evidence>
<dbReference type="Pfam" id="PF12833">
    <property type="entry name" value="HTH_18"/>
    <property type="match status" value="1"/>
</dbReference>
<evidence type="ECO:0000256" key="4">
    <source>
        <dbReference type="ARBA" id="ARBA00023163"/>
    </source>
</evidence>
<keyword evidence="1" id="KW-0805">Transcription regulation</keyword>
<dbReference type="GO" id="GO:0043565">
    <property type="term" value="F:sequence-specific DNA binding"/>
    <property type="evidence" value="ECO:0007669"/>
    <property type="project" value="InterPro"/>
</dbReference>
<keyword evidence="4" id="KW-0804">Transcription</keyword>
<dbReference type="SMART" id="SM00342">
    <property type="entry name" value="HTH_ARAC"/>
    <property type="match status" value="1"/>
</dbReference>
<dbReference type="InterPro" id="IPR018062">
    <property type="entry name" value="HTH_AraC-typ_CS"/>
</dbReference>
<evidence type="ECO:0000256" key="1">
    <source>
        <dbReference type="ARBA" id="ARBA00023015"/>
    </source>
</evidence>
<dbReference type="EMBL" id="AP019376">
    <property type="protein sequence ID" value="BBH85647.1"/>
    <property type="molecule type" value="Genomic_DNA"/>
</dbReference>